<protein>
    <submittedName>
        <fullName evidence="2">ABC transporter substrate-binding protein</fullName>
    </submittedName>
</protein>
<reference evidence="2 3" key="1">
    <citation type="submission" date="2024-06" db="EMBL/GenBank/DDBJ databases">
        <authorList>
            <person name="Chen R.Y."/>
        </authorList>
    </citation>
    <scope>NUCLEOTIDE SEQUENCE [LARGE SCALE GENOMIC DNA]</scope>
    <source>
        <strain evidence="2 3">D2</strain>
    </source>
</reference>
<dbReference type="EMBL" id="JBELOE010000259">
    <property type="protein sequence ID" value="MER2493306.1"/>
    <property type="molecule type" value="Genomic_DNA"/>
</dbReference>
<evidence type="ECO:0000313" key="3">
    <source>
        <dbReference type="Proteomes" id="UP001467690"/>
    </source>
</evidence>
<dbReference type="PIRSF" id="PIRSF004649">
    <property type="entry name" value="MlaC"/>
    <property type="match status" value="1"/>
</dbReference>
<dbReference type="InterPro" id="IPR008869">
    <property type="entry name" value="MlaC/ttg2D"/>
</dbReference>
<feature type="signal peptide" evidence="1">
    <location>
        <begin position="1"/>
        <end position="26"/>
    </location>
</feature>
<keyword evidence="1" id="KW-0732">Signal</keyword>
<dbReference type="Pfam" id="PF05494">
    <property type="entry name" value="MlaC"/>
    <property type="match status" value="1"/>
</dbReference>
<dbReference type="Proteomes" id="UP001467690">
    <property type="component" value="Unassembled WGS sequence"/>
</dbReference>
<dbReference type="RefSeq" id="WP_143870578.1">
    <property type="nucleotide sequence ID" value="NZ_CP041660.1"/>
</dbReference>
<gene>
    <name evidence="2" type="ORF">ABS311_15610</name>
</gene>
<comment type="caution">
    <text evidence="2">The sequence shown here is derived from an EMBL/GenBank/DDBJ whole genome shotgun (WGS) entry which is preliminary data.</text>
</comment>
<evidence type="ECO:0000256" key="1">
    <source>
        <dbReference type="SAM" id="SignalP"/>
    </source>
</evidence>
<name>A0ABV1RK43_9ALTE</name>
<evidence type="ECO:0000313" key="2">
    <source>
        <dbReference type="EMBL" id="MER2493306.1"/>
    </source>
</evidence>
<organism evidence="2 3">
    <name type="scientific">Catenovulum sediminis</name>
    <dbReference type="NCBI Taxonomy" id="1740262"/>
    <lineage>
        <taxon>Bacteria</taxon>
        <taxon>Pseudomonadati</taxon>
        <taxon>Pseudomonadota</taxon>
        <taxon>Gammaproteobacteria</taxon>
        <taxon>Alteromonadales</taxon>
        <taxon>Alteromonadaceae</taxon>
        <taxon>Catenovulum</taxon>
    </lineage>
</organism>
<dbReference type="Gene3D" id="3.10.450.710">
    <property type="entry name" value="Tgt2/MlaC"/>
    <property type="match status" value="1"/>
</dbReference>
<dbReference type="InterPro" id="IPR042245">
    <property type="entry name" value="Tgt2/MlaC_sf"/>
</dbReference>
<keyword evidence="3" id="KW-1185">Reference proteome</keyword>
<proteinExistence type="predicted"/>
<feature type="chain" id="PRO_5045570948" evidence="1">
    <location>
        <begin position="27"/>
        <end position="224"/>
    </location>
</feature>
<dbReference type="PANTHER" id="PTHR36573">
    <property type="entry name" value="INTERMEMBRANE PHOSPHOLIPID TRANSPORT SYSTEM BINDING PROTEIN MLAC"/>
    <property type="match status" value="1"/>
</dbReference>
<sequence>MRSLIKTGVLLSSCLFFIAPVHSLQAAEQSQILQIDDPYVLFDKVTQKAFERFKAEWPLVKQQPEKLKEIIREELLPYIDYEYAAFKVLGKHVREVKPDDRRLFVDAFKDYIVTVYAQLFAQYKETQSIIVEPSRDTEGNKIAVVKSKIIEPGRPDINVMFKLINRDDRWRAFDMEAEGISVLNTKRKEIDSAMPRMGISGIIKDLKDKAQQKLNFKDSESTSA</sequence>
<dbReference type="PANTHER" id="PTHR36573:SF1">
    <property type="entry name" value="INTERMEMBRANE PHOSPHOLIPID TRANSPORT SYSTEM BINDING PROTEIN MLAC"/>
    <property type="match status" value="1"/>
</dbReference>
<accession>A0ABV1RK43</accession>